<dbReference type="Proteomes" id="UP000198925">
    <property type="component" value="Unassembled WGS sequence"/>
</dbReference>
<keyword evidence="1" id="KW-0732">Signal</keyword>
<evidence type="ECO:0000259" key="2">
    <source>
        <dbReference type="Pfam" id="PF14339"/>
    </source>
</evidence>
<organism evidence="3 4">
    <name type="scientific">Belnapia rosea</name>
    <dbReference type="NCBI Taxonomy" id="938405"/>
    <lineage>
        <taxon>Bacteria</taxon>
        <taxon>Pseudomonadati</taxon>
        <taxon>Pseudomonadota</taxon>
        <taxon>Alphaproteobacteria</taxon>
        <taxon>Acetobacterales</taxon>
        <taxon>Roseomonadaceae</taxon>
        <taxon>Belnapia</taxon>
    </lineage>
</organism>
<name>A0A1G6JYB1_9PROT</name>
<reference evidence="3 4" key="1">
    <citation type="submission" date="2016-10" db="EMBL/GenBank/DDBJ databases">
        <authorList>
            <person name="de Groot N.N."/>
        </authorList>
    </citation>
    <scope>NUCLEOTIDE SEQUENCE [LARGE SCALE GENOMIC DNA]</scope>
    <source>
        <strain evidence="3 4">CPCC 100156</strain>
    </source>
</reference>
<proteinExistence type="predicted"/>
<feature type="signal peptide" evidence="1">
    <location>
        <begin position="1"/>
        <end position="24"/>
    </location>
</feature>
<evidence type="ECO:0000256" key="1">
    <source>
        <dbReference type="SAM" id="SignalP"/>
    </source>
</evidence>
<keyword evidence="4" id="KW-1185">Reference proteome</keyword>
<dbReference type="Pfam" id="PF14339">
    <property type="entry name" value="DUF4394"/>
    <property type="match status" value="1"/>
</dbReference>
<dbReference type="RefSeq" id="WP_176849324.1">
    <property type="nucleotide sequence ID" value="NZ_FMXZ01000001.1"/>
</dbReference>
<dbReference type="InterPro" id="IPR025507">
    <property type="entry name" value="DUF4394"/>
</dbReference>
<sequence length="262" mass="27389">MTRTTRMMLAAGAAFLLSAAGAEAATLVGLTADNHLLRIDSQSRRAMTPIRVTGIEGRLLGIDVRPADMKLYGLTDAGQIVTIDATTGRATLVSRLSERFESGGRATIDFNPVADRLRVMGMSGVNFRVNVETGAVVKDGTLKYQAGTPWAETTPRVVAGAYTNSMPGATATMLYTVDTLSRSLNLQAPPNDGVQQPRGEIAANLPVGVAFDIMPEAGGGNMAVLLASNTLHHVDLSNGKAMPVGAVSGLPQAEVIDIAVMQ</sequence>
<feature type="domain" description="DUF4394" evidence="2">
    <location>
        <begin position="36"/>
        <end position="259"/>
    </location>
</feature>
<protein>
    <recommendedName>
        <fullName evidence="2">DUF4394 domain-containing protein</fullName>
    </recommendedName>
</protein>
<evidence type="ECO:0000313" key="3">
    <source>
        <dbReference type="EMBL" id="SDC23717.1"/>
    </source>
</evidence>
<dbReference type="AlphaFoldDB" id="A0A1G6JYB1"/>
<feature type="chain" id="PRO_5011723768" description="DUF4394 domain-containing protein" evidence="1">
    <location>
        <begin position="25"/>
        <end position="262"/>
    </location>
</feature>
<gene>
    <name evidence="3" type="ORF">SAMN04487779_1001320</name>
</gene>
<dbReference type="SUPFAM" id="SSF63829">
    <property type="entry name" value="Calcium-dependent phosphotriesterase"/>
    <property type="match status" value="1"/>
</dbReference>
<evidence type="ECO:0000313" key="4">
    <source>
        <dbReference type="Proteomes" id="UP000198925"/>
    </source>
</evidence>
<dbReference type="EMBL" id="FMZX01000001">
    <property type="protein sequence ID" value="SDC23717.1"/>
    <property type="molecule type" value="Genomic_DNA"/>
</dbReference>
<dbReference type="STRING" id="938405.SAMN02927895_00505"/>
<accession>A0A1G6JYB1</accession>